<dbReference type="OrthoDB" id="9274484at2759"/>
<dbReference type="InterPro" id="IPR055356">
    <property type="entry name" value="ZP-N"/>
</dbReference>
<dbReference type="Proteomes" id="UP000327493">
    <property type="component" value="Chromosome 3"/>
</dbReference>
<keyword evidence="3" id="KW-1133">Transmembrane helix</keyword>
<evidence type="ECO:0000256" key="1">
    <source>
        <dbReference type="ARBA" id="ARBA00022729"/>
    </source>
</evidence>
<evidence type="ECO:0000256" key="2">
    <source>
        <dbReference type="ARBA" id="ARBA00023157"/>
    </source>
</evidence>
<dbReference type="SMART" id="SM00241">
    <property type="entry name" value="ZP"/>
    <property type="match status" value="1"/>
</dbReference>
<reference evidence="6 7" key="1">
    <citation type="submission" date="2019-08" db="EMBL/GenBank/DDBJ databases">
        <title>A chromosome-level genome assembly, high-density linkage maps, and genome scans reveal the genomic architecture of hybrid incompatibilities underlying speciation via character displacement in darters (Percidae: Etheostominae).</title>
        <authorList>
            <person name="Moran R.L."/>
            <person name="Catchen J.M."/>
            <person name="Fuller R.C."/>
        </authorList>
    </citation>
    <scope>NUCLEOTIDE SEQUENCE [LARGE SCALE GENOMIC DNA]</scope>
    <source>
        <strain evidence="6">EspeVRDwgs_2016</strain>
        <tissue evidence="6">Muscle</tissue>
    </source>
</reference>
<dbReference type="Pfam" id="PF00100">
    <property type="entry name" value="Zona_pellucida"/>
    <property type="match status" value="1"/>
</dbReference>
<dbReference type="PROSITE" id="PS51034">
    <property type="entry name" value="ZP_2"/>
    <property type="match status" value="1"/>
</dbReference>
<evidence type="ECO:0000256" key="3">
    <source>
        <dbReference type="SAM" id="Phobius"/>
    </source>
</evidence>
<evidence type="ECO:0000313" key="7">
    <source>
        <dbReference type="Proteomes" id="UP000327493"/>
    </source>
</evidence>
<proteinExistence type="predicted"/>
<comment type="caution">
    <text evidence="6">The sequence shown here is derived from an EMBL/GenBank/DDBJ whole genome shotgun (WGS) entry which is preliminary data.</text>
</comment>
<feature type="chain" id="PRO_5023845383" description="ZP domain-containing protein" evidence="4">
    <location>
        <begin position="19"/>
        <end position="400"/>
    </location>
</feature>
<dbReference type="InterPro" id="IPR055355">
    <property type="entry name" value="ZP-C"/>
</dbReference>
<dbReference type="AlphaFoldDB" id="A0A5J5DL53"/>
<feature type="transmembrane region" description="Helical" evidence="3">
    <location>
        <begin position="367"/>
        <end position="392"/>
    </location>
</feature>
<feature type="signal peptide" evidence="4">
    <location>
        <begin position="1"/>
        <end position="18"/>
    </location>
</feature>
<sequence>MRLIFLVCQLGLILRTKAQMPDACILSDTNRPPRNTDITVVCGTQFMDLSIYICPMYNALYNESMMVLNNQFNTPECFGKADWNMTPPVLKFRFPLNESAVSSCNNNFKITTQVGSGAFADFSNVQYVNISGIVNSVDPSAGMITYRQQIKYMFSCFYPMQYLLNNTQLAVSGTSLAIRDNNGSFITTLSMQLYEDSAYTKILTIPQTGLNLKTKIYVSVKATNLTERFNVLLDRCYASTNPYPMATTFYDLFVGCQRDPQTKLDVNGMSQKASFSFEAFRFVEHKNQTVSTFYLHCVTRLCEVASCRALMPTCSAKRRRKREVADVIGNGTVTSPAIVVGKLSSDEAQTFSASLGMPSDANYSSPVVAVIVCIVILTILLVVMGVYFVLFIKRRKALLQ</sequence>
<evidence type="ECO:0000313" key="6">
    <source>
        <dbReference type="EMBL" id="KAA8594061.1"/>
    </source>
</evidence>
<dbReference type="PANTHER" id="PTHR14002:SF10">
    <property type="entry name" value="ZONA PELLUCIDA-LIKE DOMAIN-CONTAINING PROTEIN 1-RELATED"/>
    <property type="match status" value="1"/>
</dbReference>
<keyword evidence="3" id="KW-0812">Transmembrane</keyword>
<gene>
    <name evidence="6" type="ORF">FQN60_004895</name>
</gene>
<keyword evidence="3" id="KW-0472">Membrane</keyword>
<name>A0A5J5DL53_9PERO</name>
<evidence type="ECO:0000256" key="4">
    <source>
        <dbReference type="SAM" id="SignalP"/>
    </source>
</evidence>
<dbReference type="PANTHER" id="PTHR14002">
    <property type="entry name" value="ENDOGLIN/TGF-BETA RECEPTOR TYPE III"/>
    <property type="match status" value="1"/>
</dbReference>
<keyword evidence="7" id="KW-1185">Reference proteome</keyword>
<organism evidence="6 7">
    <name type="scientific">Etheostoma spectabile</name>
    <name type="common">orangethroat darter</name>
    <dbReference type="NCBI Taxonomy" id="54343"/>
    <lineage>
        <taxon>Eukaryota</taxon>
        <taxon>Metazoa</taxon>
        <taxon>Chordata</taxon>
        <taxon>Craniata</taxon>
        <taxon>Vertebrata</taxon>
        <taxon>Euteleostomi</taxon>
        <taxon>Actinopterygii</taxon>
        <taxon>Neopterygii</taxon>
        <taxon>Teleostei</taxon>
        <taxon>Neoteleostei</taxon>
        <taxon>Acanthomorphata</taxon>
        <taxon>Eupercaria</taxon>
        <taxon>Perciformes</taxon>
        <taxon>Percoidei</taxon>
        <taxon>Percidae</taxon>
        <taxon>Etheostomatinae</taxon>
        <taxon>Etheostoma</taxon>
    </lineage>
</organism>
<keyword evidence="1 4" id="KW-0732">Signal</keyword>
<accession>A0A5J5DL53</accession>
<evidence type="ECO:0000259" key="5">
    <source>
        <dbReference type="PROSITE" id="PS51034"/>
    </source>
</evidence>
<dbReference type="Gene3D" id="2.60.40.4100">
    <property type="entry name" value="Zona pellucida, ZP-C domain"/>
    <property type="match status" value="1"/>
</dbReference>
<dbReference type="EMBL" id="VOFY01000003">
    <property type="protein sequence ID" value="KAA8594061.1"/>
    <property type="molecule type" value="Genomic_DNA"/>
</dbReference>
<feature type="domain" description="ZP" evidence="5">
    <location>
        <begin position="41"/>
        <end position="321"/>
    </location>
</feature>
<dbReference type="Pfam" id="PF23344">
    <property type="entry name" value="ZP-N"/>
    <property type="match status" value="1"/>
</dbReference>
<dbReference type="InterPro" id="IPR042235">
    <property type="entry name" value="ZP-C_dom"/>
</dbReference>
<dbReference type="InterPro" id="IPR001507">
    <property type="entry name" value="ZP_dom"/>
</dbReference>
<keyword evidence="2" id="KW-1015">Disulfide bond</keyword>
<protein>
    <recommendedName>
        <fullName evidence="5">ZP domain-containing protein</fullName>
    </recommendedName>
</protein>